<keyword evidence="1" id="KW-0175">Coiled coil</keyword>
<evidence type="ECO:0000313" key="3">
    <source>
        <dbReference type="EMBL" id="KKM98943.1"/>
    </source>
</evidence>
<feature type="region of interest" description="Disordered" evidence="2">
    <location>
        <begin position="1"/>
        <end position="23"/>
    </location>
</feature>
<comment type="caution">
    <text evidence="3">The sequence shown here is derived from an EMBL/GenBank/DDBJ whole genome shotgun (WGS) entry which is preliminary data.</text>
</comment>
<evidence type="ECO:0000256" key="2">
    <source>
        <dbReference type="SAM" id="MobiDB-lite"/>
    </source>
</evidence>
<organism evidence="3">
    <name type="scientific">marine sediment metagenome</name>
    <dbReference type="NCBI Taxonomy" id="412755"/>
    <lineage>
        <taxon>unclassified sequences</taxon>
        <taxon>metagenomes</taxon>
        <taxon>ecological metagenomes</taxon>
    </lineage>
</organism>
<proteinExistence type="predicted"/>
<dbReference type="EMBL" id="LAZR01005558">
    <property type="protein sequence ID" value="KKM98943.1"/>
    <property type="molecule type" value="Genomic_DNA"/>
</dbReference>
<name>A0A0F9LZV1_9ZZZZ</name>
<feature type="compositionally biased region" description="Basic and acidic residues" evidence="2">
    <location>
        <begin position="1"/>
        <end position="10"/>
    </location>
</feature>
<evidence type="ECO:0000256" key="1">
    <source>
        <dbReference type="SAM" id="Coils"/>
    </source>
</evidence>
<gene>
    <name evidence="3" type="ORF">LCGC14_1152820</name>
</gene>
<dbReference type="AlphaFoldDB" id="A0A0F9LZV1"/>
<sequence>MRQDERRDTHGLGASMSPAPFLTGSFSSALALARDERERLMEQLIQIEQRIAAVERLLDR</sequence>
<feature type="coiled-coil region" evidence="1">
    <location>
        <begin position="30"/>
        <end position="57"/>
    </location>
</feature>
<protein>
    <submittedName>
        <fullName evidence="3">Uncharacterized protein</fullName>
    </submittedName>
</protein>
<accession>A0A0F9LZV1</accession>
<reference evidence="3" key="1">
    <citation type="journal article" date="2015" name="Nature">
        <title>Complex archaea that bridge the gap between prokaryotes and eukaryotes.</title>
        <authorList>
            <person name="Spang A."/>
            <person name="Saw J.H."/>
            <person name="Jorgensen S.L."/>
            <person name="Zaremba-Niedzwiedzka K."/>
            <person name="Martijn J."/>
            <person name="Lind A.E."/>
            <person name="van Eijk R."/>
            <person name="Schleper C."/>
            <person name="Guy L."/>
            <person name="Ettema T.J."/>
        </authorList>
    </citation>
    <scope>NUCLEOTIDE SEQUENCE</scope>
</reference>